<feature type="domain" description="Glycosyltransferase 2-like" evidence="1">
    <location>
        <begin position="20"/>
        <end position="135"/>
    </location>
</feature>
<organism evidence="2 3">
    <name type="scientific">Vespertiliibacter pulmonis</name>
    <dbReference type="NCBI Taxonomy" id="1443036"/>
    <lineage>
        <taxon>Bacteria</taxon>
        <taxon>Pseudomonadati</taxon>
        <taxon>Pseudomonadota</taxon>
        <taxon>Gammaproteobacteria</taxon>
        <taxon>Pasteurellales</taxon>
        <taxon>Pasteurellaceae</taxon>
        <taxon>Vespertiliibacter</taxon>
    </lineage>
</organism>
<dbReference type="InterPro" id="IPR001173">
    <property type="entry name" value="Glyco_trans_2-like"/>
</dbReference>
<dbReference type="Pfam" id="PF00535">
    <property type="entry name" value="Glycos_transf_2"/>
    <property type="match status" value="1"/>
</dbReference>
<sequence length="283" mass="32361">MSDILIHQPTVAVITSTIGRPELERAILSVESQTYPCKHYVFVDGEDYAKQAKAILDKFPNVIVTYLPMNTGKDGWTNSSINAIAPFLVKEEIICYLDDDNWYEPNHVETGVKTLLDTGADYAYSLRKMYDINGNYVCIDTMESIGYYENKIADKLNYNVESSNGGFSMKWRFSKNFHIDTNCYVMKRQTAKMVAVNWHSGASNDTNVLAALNQLKYIGKCTKHISVNYILDVTRYMPAFIENVKEKLTLTSEQSAELGYKFLKLINERHIAENNGKYPWDFD</sequence>
<dbReference type="CDD" id="cd00761">
    <property type="entry name" value="Glyco_tranf_GTA_type"/>
    <property type="match status" value="1"/>
</dbReference>
<dbReference type="Proteomes" id="UP000281691">
    <property type="component" value="Unassembled WGS sequence"/>
</dbReference>
<evidence type="ECO:0000259" key="1">
    <source>
        <dbReference type="Pfam" id="PF00535"/>
    </source>
</evidence>
<dbReference type="Gene3D" id="3.90.550.10">
    <property type="entry name" value="Spore Coat Polysaccharide Biosynthesis Protein SpsA, Chain A"/>
    <property type="match status" value="1"/>
</dbReference>
<dbReference type="AlphaFoldDB" id="A0A3N4W867"/>
<dbReference type="OrthoDB" id="7210585at2"/>
<evidence type="ECO:0000313" key="2">
    <source>
        <dbReference type="EMBL" id="RPE85727.1"/>
    </source>
</evidence>
<dbReference type="EMBL" id="RKQP01000001">
    <property type="protein sequence ID" value="RPE85727.1"/>
    <property type="molecule type" value="Genomic_DNA"/>
</dbReference>
<dbReference type="InterPro" id="IPR029044">
    <property type="entry name" value="Nucleotide-diphossugar_trans"/>
</dbReference>
<dbReference type="GO" id="GO:0016740">
    <property type="term" value="F:transferase activity"/>
    <property type="evidence" value="ECO:0007669"/>
    <property type="project" value="UniProtKB-KW"/>
</dbReference>
<dbReference type="RefSeq" id="WP_124210314.1">
    <property type="nucleotide sequence ID" value="NZ_CP016615.1"/>
</dbReference>
<name>A0A3N4W867_9PAST</name>
<comment type="caution">
    <text evidence="2">The sequence shown here is derived from an EMBL/GenBank/DDBJ whole genome shotgun (WGS) entry which is preliminary data.</text>
</comment>
<accession>A0A3N4W867</accession>
<dbReference type="SUPFAM" id="SSF53448">
    <property type="entry name" value="Nucleotide-diphospho-sugar transferases"/>
    <property type="match status" value="1"/>
</dbReference>
<keyword evidence="2" id="KW-0808">Transferase</keyword>
<gene>
    <name evidence="2" type="ORF">EDC46_0107</name>
</gene>
<proteinExistence type="predicted"/>
<reference evidence="2 3" key="1">
    <citation type="submission" date="2018-11" db="EMBL/GenBank/DDBJ databases">
        <title>Genomic Encyclopedia of Type Strains, Phase IV (KMG-IV): sequencing the most valuable type-strain genomes for metagenomic binning, comparative biology and taxonomic classification.</title>
        <authorList>
            <person name="Goeker M."/>
        </authorList>
    </citation>
    <scope>NUCLEOTIDE SEQUENCE [LARGE SCALE GENOMIC DNA]</scope>
    <source>
        <strain evidence="2 3">DSM 27238</strain>
    </source>
</reference>
<keyword evidence="3" id="KW-1185">Reference proteome</keyword>
<evidence type="ECO:0000313" key="3">
    <source>
        <dbReference type="Proteomes" id="UP000281691"/>
    </source>
</evidence>
<protein>
    <submittedName>
        <fullName evidence="2">Glycosyltransferase involved in cell wall biosynthesis</fullName>
    </submittedName>
</protein>